<feature type="region of interest" description="Disordered" evidence="1">
    <location>
        <begin position="22"/>
        <end position="58"/>
    </location>
</feature>
<organism evidence="3 4">
    <name type="scientific">Cohnella hongkongensis</name>
    <dbReference type="NCBI Taxonomy" id="178337"/>
    <lineage>
        <taxon>Bacteria</taxon>
        <taxon>Bacillati</taxon>
        <taxon>Bacillota</taxon>
        <taxon>Bacilli</taxon>
        <taxon>Bacillales</taxon>
        <taxon>Paenibacillaceae</taxon>
        <taxon>Cohnella</taxon>
    </lineage>
</organism>
<gene>
    <name evidence="3" type="ORF">ACFO3S_06365</name>
</gene>
<keyword evidence="2" id="KW-0732">Signal</keyword>
<protein>
    <submittedName>
        <fullName evidence="3">Uncharacterized protein</fullName>
    </submittedName>
</protein>
<evidence type="ECO:0000256" key="2">
    <source>
        <dbReference type="SAM" id="SignalP"/>
    </source>
</evidence>
<sequence>MKLKWFIVGLAFAVAGCAGQNGAGAPSASPDVPPSAASPSALPSREPGESAEAPVPSERVLDTERLSPLFGFADEQGGRLMALTAGIEHSGTTDEASLNGYRLAIGEGGQVLRIRYDKHQARSEQDNGRQAAHNFDQMEGDVYTIEEGKAKPNESYYLVGEEQFDVRALIPLQATADRKLPEEAAKRIAEAKGREIEQGWLLARGEEGQRLYAVQFQRQGEEMLASLVWQDEERFVFMDYPAVYDEYSTWRVDDGGQISPDMFRFLFAARSEDGVVLGVQWMGAEGENLDILTSSGDRFEETGLSASRYLSPI</sequence>
<feature type="chain" id="PRO_5046045615" evidence="2">
    <location>
        <begin position="24"/>
        <end position="313"/>
    </location>
</feature>
<dbReference type="RefSeq" id="WP_378093494.1">
    <property type="nucleotide sequence ID" value="NZ_JBHSEP010000003.1"/>
</dbReference>
<dbReference type="Proteomes" id="UP001596028">
    <property type="component" value="Unassembled WGS sequence"/>
</dbReference>
<dbReference type="PROSITE" id="PS51257">
    <property type="entry name" value="PROKAR_LIPOPROTEIN"/>
    <property type="match status" value="1"/>
</dbReference>
<keyword evidence="4" id="KW-1185">Reference proteome</keyword>
<reference evidence="4" key="1">
    <citation type="journal article" date="2019" name="Int. J. Syst. Evol. Microbiol.">
        <title>The Global Catalogue of Microorganisms (GCM) 10K type strain sequencing project: providing services to taxonomists for standard genome sequencing and annotation.</title>
        <authorList>
            <consortium name="The Broad Institute Genomics Platform"/>
            <consortium name="The Broad Institute Genome Sequencing Center for Infectious Disease"/>
            <person name="Wu L."/>
            <person name="Ma J."/>
        </authorList>
    </citation>
    <scope>NUCLEOTIDE SEQUENCE [LARGE SCALE GENOMIC DNA]</scope>
    <source>
        <strain evidence="4">CCUG 49571</strain>
    </source>
</reference>
<dbReference type="EMBL" id="JBHSEP010000003">
    <property type="protein sequence ID" value="MFC4597858.1"/>
    <property type="molecule type" value="Genomic_DNA"/>
</dbReference>
<feature type="signal peptide" evidence="2">
    <location>
        <begin position="1"/>
        <end position="23"/>
    </location>
</feature>
<proteinExistence type="predicted"/>
<evidence type="ECO:0000313" key="4">
    <source>
        <dbReference type="Proteomes" id="UP001596028"/>
    </source>
</evidence>
<feature type="compositionally biased region" description="Low complexity" evidence="1">
    <location>
        <begin position="23"/>
        <end position="44"/>
    </location>
</feature>
<comment type="caution">
    <text evidence="3">The sequence shown here is derived from an EMBL/GenBank/DDBJ whole genome shotgun (WGS) entry which is preliminary data.</text>
</comment>
<evidence type="ECO:0000256" key="1">
    <source>
        <dbReference type="SAM" id="MobiDB-lite"/>
    </source>
</evidence>
<name>A0ABV9F789_9BACL</name>
<accession>A0ABV9F789</accession>
<evidence type="ECO:0000313" key="3">
    <source>
        <dbReference type="EMBL" id="MFC4597858.1"/>
    </source>
</evidence>